<dbReference type="PANTHER" id="PTHR32309:SF13">
    <property type="entry name" value="FERRIC ENTEROBACTIN TRANSPORT PROTEIN FEPE"/>
    <property type="match status" value="1"/>
</dbReference>
<dbReference type="GO" id="GO:0004713">
    <property type="term" value="F:protein tyrosine kinase activity"/>
    <property type="evidence" value="ECO:0007669"/>
    <property type="project" value="TreeGrafter"/>
</dbReference>
<evidence type="ECO:0008006" key="3">
    <source>
        <dbReference type="Google" id="ProtNLM"/>
    </source>
</evidence>
<gene>
    <name evidence="1" type="ORF">B5V02_00800</name>
</gene>
<dbReference type="Gene3D" id="3.40.50.300">
    <property type="entry name" value="P-loop containing nucleotide triphosphate hydrolases"/>
    <property type="match status" value="1"/>
</dbReference>
<dbReference type="AlphaFoldDB" id="A0A2W7EB43"/>
<name>A0A2W7EB43_9HYPH</name>
<organism evidence="1 2">
    <name type="scientific">Mesorhizobium kowhaii</name>
    <dbReference type="NCBI Taxonomy" id="1300272"/>
    <lineage>
        <taxon>Bacteria</taxon>
        <taxon>Pseudomonadati</taxon>
        <taxon>Pseudomonadota</taxon>
        <taxon>Alphaproteobacteria</taxon>
        <taxon>Hyphomicrobiales</taxon>
        <taxon>Phyllobacteriaceae</taxon>
        <taxon>Mesorhizobium</taxon>
    </lineage>
</organism>
<dbReference type="Proteomes" id="UP000248616">
    <property type="component" value="Unassembled WGS sequence"/>
</dbReference>
<reference evidence="2" key="1">
    <citation type="submission" date="2017-03" db="EMBL/GenBank/DDBJ databases">
        <authorList>
            <person name="Safronova V.I."/>
            <person name="Sazanova A.L."/>
            <person name="Chirak E.R."/>
        </authorList>
    </citation>
    <scope>NUCLEOTIDE SEQUENCE [LARGE SCALE GENOMIC DNA]</scope>
    <source>
        <strain evidence="2">Ach-343</strain>
    </source>
</reference>
<dbReference type="InterPro" id="IPR050445">
    <property type="entry name" value="Bact_polysacc_biosynth/exp"/>
</dbReference>
<keyword evidence="2" id="KW-1185">Reference proteome</keyword>
<accession>A0A2W7EB43</accession>
<sequence length="224" mass="24527">MTNVDLRQIEDVVIAISSAEKRIVGLTSAESDRLVDSVAWGAAEFLARSGRSVLLIDLQQVIREDQGSACPLSDMLGDRNITHKQQGLDVITLTPDPESRYAFADTAQLRTILDGFLEVYQFILLELGPVLAVSPAKLNPLPLGGACDYLLLICPRGSTKRSQLRSVVDKLRAARCTIGGVILNEDHYSSMGVEVASIASWLLSPMPQLRRRVQNWAVNSDLLN</sequence>
<evidence type="ECO:0000313" key="2">
    <source>
        <dbReference type="Proteomes" id="UP000248616"/>
    </source>
</evidence>
<dbReference type="EMBL" id="MZXV01000007">
    <property type="protein sequence ID" value="PZV40416.1"/>
    <property type="molecule type" value="Genomic_DNA"/>
</dbReference>
<dbReference type="OrthoDB" id="230260at2"/>
<protein>
    <recommendedName>
        <fullName evidence="3">CpsD/CapB family tyrosine-protein kinase</fullName>
    </recommendedName>
</protein>
<dbReference type="SUPFAM" id="SSF52540">
    <property type="entry name" value="P-loop containing nucleoside triphosphate hydrolases"/>
    <property type="match status" value="1"/>
</dbReference>
<dbReference type="RefSeq" id="WP_111542383.1">
    <property type="nucleotide sequence ID" value="NZ_MZXV01000007.1"/>
</dbReference>
<proteinExistence type="predicted"/>
<dbReference type="PANTHER" id="PTHR32309">
    <property type="entry name" value="TYROSINE-PROTEIN KINASE"/>
    <property type="match status" value="1"/>
</dbReference>
<comment type="caution">
    <text evidence="1">The sequence shown here is derived from an EMBL/GenBank/DDBJ whole genome shotgun (WGS) entry which is preliminary data.</text>
</comment>
<dbReference type="GO" id="GO:0005886">
    <property type="term" value="C:plasma membrane"/>
    <property type="evidence" value="ECO:0007669"/>
    <property type="project" value="TreeGrafter"/>
</dbReference>
<evidence type="ECO:0000313" key="1">
    <source>
        <dbReference type="EMBL" id="PZV40416.1"/>
    </source>
</evidence>
<dbReference type="InterPro" id="IPR027417">
    <property type="entry name" value="P-loop_NTPase"/>
</dbReference>